<keyword evidence="5" id="KW-1185">Reference proteome</keyword>
<dbReference type="PROSITE" id="PS51155">
    <property type="entry name" value="CHIT_BIND_RR_2"/>
    <property type="match status" value="1"/>
</dbReference>
<dbReference type="GO" id="GO:0008010">
    <property type="term" value="F:structural constituent of chitin-based larval cuticle"/>
    <property type="evidence" value="ECO:0007669"/>
    <property type="project" value="TreeGrafter"/>
</dbReference>
<dbReference type="PROSITE" id="PS00233">
    <property type="entry name" value="CHIT_BIND_RR_1"/>
    <property type="match status" value="1"/>
</dbReference>
<dbReference type="InterPro" id="IPR050468">
    <property type="entry name" value="Cuticle_Struct_Prot"/>
</dbReference>
<dbReference type="PANTHER" id="PTHR10380">
    <property type="entry name" value="CUTICLE PROTEIN"/>
    <property type="match status" value="1"/>
</dbReference>
<dbReference type="EMBL" id="LR899012">
    <property type="protein sequence ID" value="CAD7086568.1"/>
    <property type="molecule type" value="Genomic_DNA"/>
</dbReference>
<keyword evidence="1 2" id="KW-0193">Cuticle</keyword>
<feature type="chain" id="PRO_5031093313" evidence="3">
    <location>
        <begin position="17"/>
        <end position="106"/>
    </location>
</feature>
<dbReference type="AlphaFoldDB" id="A0A7R8UTB9"/>
<dbReference type="PRINTS" id="PR00947">
    <property type="entry name" value="CUTICLE"/>
</dbReference>
<dbReference type="PANTHER" id="PTHR10380:SF192">
    <property type="entry name" value="GEO02312P1"/>
    <property type="match status" value="1"/>
</dbReference>
<organism evidence="4 5">
    <name type="scientific">Hermetia illucens</name>
    <name type="common">Black soldier fly</name>
    <dbReference type="NCBI Taxonomy" id="343691"/>
    <lineage>
        <taxon>Eukaryota</taxon>
        <taxon>Metazoa</taxon>
        <taxon>Ecdysozoa</taxon>
        <taxon>Arthropoda</taxon>
        <taxon>Hexapoda</taxon>
        <taxon>Insecta</taxon>
        <taxon>Pterygota</taxon>
        <taxon>Neoptera</taxon>
        <taxon>Endopterygota</taxon>
        <taxon>Diptera</taxon>
        <taxon>Brachycera</taxon>
        <taxon>Stratiomyomorpha</taxon>
        <taxon>Stratiomyidae</taxon>
        <taxon>Hermetiinae</taxon>
        <taxon>Hermetia</taxon>
    </lineage>
</organism>
<gene>
    <name evidence="4" type="ORF">HERILL_LOCUS9333</name>
</gene>
<dbReference type="InParanoid" id="A0A7R8UTB9"/>
<dbReference type="Pfam" id="PF00379">
    <property type="entry name" value="Chitin_bind_4"/>
    <property type="match status" value="1"/>
</dbReference>
<dbReference type="Proteomes" id="UP000594454">
    <property type="component" value="Chromosome 4"/>
</dbReference>
<evidence type="ECO:0000256" key="3">
    <source>
        <dbReference type="SAM" id="SignalP"/>
    </source>
</evidence>
<feature type="signal peptide" evidence="3">
    <location>
        <begin position="1"/>
        <end position="16"/>
    </location>
</feature>
<name>A0A7R8UTB9_HERIL</name>
<accession>A0A7R8UTB9</accession>
<dbReference type="OMA" id="HYHFDYE"/>
<dbReference type="OrthoDB" id="6629557at2759"/>
<evidence type="ECO:0000313" key="5">
    <source>
        <dbReference type="Proteomes" id="UP000594454"/>
    </source>
</evidence>
<dbReference type="InterPro" id="IPR031311">
    <property type="entry name" value="CHIT_BIND_RR_consensus"/>
</dbReference>
<protein>
    <submittedName>
        <fullName evidence="4">Uncharacterized protein</fullName>
    </submittedName>
</protein>
<proteinExistence type="predicted"/>
<keyword evidence="3" id="KW-0732">Signal</keyword>
<reference evidence="4 5" key="1">
    <citation type="submission" date="2020-11" db="EMBL/GenBank/DDBJ databases">
        <authorList>
            <person name="Wallbank WR R."/>
            <person name="Pardo Diaz C."/>
            <person name="Kozak K."/>
            <person name="Martin S."/>
            <person name="Jiggins C."/>
            <person name="Moest M."/>
            <person name="Warren A I."/>
            <person name="Generalovic N T."/>
            <person name="Byers J.R.P. K."/>
            <person name="Montejo-Kovacevich G."/>
            <person name="Yen C E."/>
        </authorList>
    </citation>
    <scope>NUCLEOTIDE SEQUENCE [LARGE SCALE GENOMIC DNA]</scope>
</reference>
<evidence type="ECO:0000256" key="2">
    <source>
        <dbReference type="PROSITE-ProRule" id="PRU00497"/>
    </source>
</evidence>
<evidence type="ECO:0000313" key="4">
    <source>
        <dbReference type="EMBL" id="CAD7086568.1"/>
    </source>
</evidence>
<dbReference type="InterPro" id="IPR000618">
    <property type="entry name" value="Insect_cuticle"/>
</dbReference>
<dbReference type="GO" id="GO:0062129">
    <property type="term" value="C:chitin-based extracellular matrix"/>
    <property type="evidence" value="ECO:0007669"/>
    <property type="project" value="TreeGrafter"/>
</dbReference>
<sequence>MKFVIVVSVLIAIAASAPQDHPDVSVLRFNNENDGLGHYHFDYELSDGQKRDEAGELKDFGEEKAVVVTGSYSFTGPDGQTYWVTFTADENGYHPVVGTGPQGQQH</sequence>
<evidence type="ECO:0000256" key="1">
    <source>
        <dbReference type="ARBA" id="ARBA00022460"/>
    </source>
</evidence>